<feature type="compositionally biased region" description="Gly residues" evidence="1">
    <location>
        <begin position="70"/>
        <end position="87"/>
    </location>
</feature>
<dbReference type="Gene3D" id="3.10.110.10">
    <property type="entry name" value="Ubiquitin Conjugating Enzyme"/>
    <property type="match status" value="1"/>
</dbReference>
<dbReference type="AlphaFoldDB" id="A0A836C3Y3"/>
<reference evidence="2" key="1">
    <citation type="journal article" date="2020" name="bioRxiv">
        <title>Comparative genomics of Chlamydomonas.</title>
        <authorList>
            <person name="Craig R.J."/>
            <person name="Hasan A.R."/>
            <person name="Ness R.W."/>
            <person name="Keightley P.D."/>
        </authorList>
    </citation>
    <scope>NUCLEOTIDE SEQUENCE</scope>
    <source>
        <strain evidence="2">CCAP 11/70</strain>
    </source>
</reference>
<feature type="region of interest" description="Disordered" evidence="1">
    <location>
        <begin position="65"/>
        <end position="89"/>
    </location>
</feature>
<sequence>MAGMADQRLLEERKRFRKERPYGNVYPSGRVCLSLLSSDSDLGGQWAPSITLTQELLSTPNVYSPAQVGSGAGQQGHRGPWTGGGGRKAYKEEVSEEGRSFTVPDFRALLTSSNLTCQGRWANNTAEGSTTLYDTSPSSCKRSALKLGDSLLSAGFNLSGGVPHGPKGTAVVEVTWPPLAGGRIPILYVRYVGPAGVHVLRTQYCGPGRVRAEVHMGKEAGPHLIQVSLQSRNFSFCDLQSSCGVLPDPDHMQPFPWLGYLVIHSLGGPLRVQWSLDPKPFTDLFKAVTPKKHAAPKAAGPPCPATGLAPGYWAFTRWPAPEVAELAALCYYRPTDERNKMRTCDRTEAPGRLFNTPHWRTSMRWVPHGCQPPEHHHLVERRPCLDRWLVTGKRMCTVGDSHMRYLARALQLWSDSKAGDELKPYGSEALDKVKMVELKMENVHYIKDVFGELSIKDIPGRFKDCSVVYASFAAWQLTDARLANLQSFIPVMEAFADAMAAVAQTGVRVVWVTAPSTLLRDNSLRPGCHDLRMPRTFEAYNQIAHDLFTKLQLPVLDWWLPTVSLLESAFDSAHFLWNGTPGSLLVDKVVQDLCTEAVR</sequence>
<evidence type="ECO:0000313" key="2">
    <source>
        <dbReference type="EMBL" id="KAG2499300.1"/>
    </source>
</evidence>
<dbReference type="InterPro" id="IPR016135">
    <property type="entry name" value="UBQ-conjugating_enzyme/RWD"/>
</dbReference>
<accession>A0A836C3Y3</accession>
<evidence type="ECO:0000256" key="1">
    <source>
        <dbReference type="SAM" id="MobiDB-lite"/>
    </source>
</evidence>
<keyword evidence="3" id="KW-1185">Reference proteome</keyword>
<organism evidence="2 3">
    <name type="scientific">Edaphochlamys debaryana</name>
    <dbReference type="NCBI Taxonomy" id="47281"/>
    <lineage>
        <taxon>Eukaryota</taxon>
        <taxon>Viridiplantae</taxon>
        <taxon>Chlorophyta</taxon>
        <taxon>core chlorophytes</taxon>
        <taxon>Chlorophyceae</taxon>
        <taxon>CS clade</taxon>
        <taxon>Chlamydomonadales</taxon>
        <taxon>Chlamydomonadales incertae sedis</taxon>
        <taxon>Edaphochlamys</taxon>
    </lineage>
</organism>
<dbReference type="Proteomes" id="UP000612055">
    <property type="component" value="Unassembled WGS sequence"/>
</dbReference>
<proteinExistence type="predicted"/>
<name>A0A836C3Y3_9CHLO</name>
<protein>
    <submittedName>
        <fullName evidence="2">Uncharacterized protein</fullName>
    </submittedName>
</protein>
<gene>
    <name evidence="2" type="ORF">HYH03_002878</name>
</gene>
<comment type="caution">
    <text evidence="2">The sequence shown here is derived from an EMBL/GenBank/DDBJ whole genome shotgun (WGS) entry which is preliminary data.</text>
</comment>
<evidence type="ECO:0000313" key="3">
    <source>
        <dbReference type="Proteomes" id="UP000612055"/>
    </source>
</evidence>
<dbReference type="EMBL" id="JAEHOE010000007">
    <property type="protein sequence ID" value="KAG2499300.1"/>
    <property type="molecule type" value="Genomic_DNA"/>
</dbReference>
<dbReference type="SUPFAM" id="SSF54495">
    <property type="entry name" value="UBC-like"/>
    <property type="match status" value="1"/>
</dbReference>